<accession>A0A9P2G7M1</accession>
<gene>
    <name evidence="1" type="ORF">CLG_B1026</name>
</gene>
<evidence type="ECO:0000313" key="2">
    <source>
        <dbReference type="Proteomes" id="UP000006160"/>
    </source>
</evidence>
<name>A0A9P2G7M1_CLOBO</name>
<dbReference type="SUPFAM" id="SSF50494">
    <property type="entry name" value="Trypsin-like serine proteases"/>
    <property type="match status" value="1"/>
</dbReference>
<dbReference type="EMBL" id="ACSJ01000007">
    <property type="protein sequence ID" value="EES91460.1"/>
    <property type="molecule type" value="Genomic_DNA"/>
</dbReference>
<dbReference type="GeneID" id="66319740"/>
<sequence>MYNESKIIHKKIEYICENDYKYFLSFKNVQGIASGYKVIGGFYTGIRCITIFVYKKQNLNSLLFKDTIPEIYKGVKTDVVQSGIFESQSLKDKVRPVKGGYSIGILQCNDAGSLGCLVTHEGKYYILSNNHVIALYNNIPLGSVVLQPAIVDGGNVQKDVVAKLSKFIPLKFKTSTEEPENYVDCAIAEILDKSLFSTDIALIGKLQGVALAKEKQKVKKAGRTTGLTIGEIKYTNATINFTYSLAGKKALLKNQIITTSMSQGGDSGSLLVDEYNNAIGLIIGGGNFGTIVNPILEVLNSLNVSLVIH</sequence>
<organism evidence="1 2">
    <name type="scientific">Clostridium botulinum D str. 1873</name>
    <dbReference type="NCBI Taxonomy" id="592027"/>
    <lineage>
        <taxon>Bacteria</taxon>
        <taxon>Bacillati</taxon>
        <taxon>Bacillota</taxon>
        <taxon>Clostridia</taxon>
        <taxon>Eubacteriales</taxon>
        <taxon>Clostridiaceae</taxon>
        <taxon>Clostridium</taxon>
    </lineage>
</organism>
<dbReference type="Proteomes" id="UP000006160">
    <property type="component" value="Unassembled WGS sequence"/>
</dbReference>
<comment type="caution">
    <text evidence="1">The sequence shown here is derived from an EMBL/GenBank/DDBJ whole genome shotgun (WGS) entry which is preliminary data.</text>
</comment>
<dbReference type="RefSeq" id="WP_003376304.1">
    <property type="nucleotide sequence ID" value="NZ_ACSJ01000007.1"/>
</dbReference>
<dbReference type="Gene3D" id="2.40.10.10">
    <property type="entry name" value="Trypsin-like serine proteases"/>
    <property type="match status" value="1"/>
</dbReference>
<proteinExistence type="predicted"/>
<evidence type="ECO:0000313" key="1">
    <source>
        <dbReference type="EMBL" id="EES91460.1"/>
    </source>
</evidence>
<reference evidence="1 2" key="1">
    <citation type="submission" date="2009-10" db="EMBL/GenBank/DDBJ databases">
        <authorList>
            <person name="Shrivastava S."/>
            <person name="Brinkac L.B."/>
            <person name="Brown J.L."/>
            <person name="Bruce D.B."/>
            <person name="Detter C."/>
            <person name="Green L.D."/>
            <person name="Munk C.A."/>
            <person name="Rogers Y.C."/>
            <person name="Tapia R."/>
            <person name="Saunders E.S."/>
            <person name="Sims D.R."/>
            <person name="Smith L.A."/>
            <person name="Smith T.J."/>
            <person name="Sutton G."/>
            <person name="Brettin T."/>
        </authorList>
    </citation>
    <scope>NUCLEOTIDE SEQUENCE [LARGE SCALE GENOMIC DNA]</scope>
    <source>
        <strain evidence="2">D str. 1873</strain>
    </source>
</reference>
<dbReference type="AlphaFoldDB" id="A0A9P2G7M1"/>
<protein>
    <submittedName>
        <fullName evidence="1">Uncharacterized protein</fullName>
    </submittedName>
</protein>
<dbReference type="InterPro" id="IPR043504">
    <property type="entry name" value="Peptidase_S1_PA_chymotrypsin"/>
</dbReference>
<dbReference type="InterPro" id="IPR009003">
    <property type="entry name" value="Peptidase_S1_PA"/>
</dbReference>